<reference evidence="1" key="1">
    <citation type="submission" date="2023-10" db="EMBL/GenBank/DDBJ databases">
        <title>Characterization and whole genome sequencing of a novel strain of Bergeyella porcorum QD2021 isolated from pig.</title>
        <authorList>
            <person name="Liu G."/>
            <person name="Chen C."/>
            <person name="Han X."/>
        </authorList>
    </citation>
    <scope>NUCLEOTIDE SEQUENCE</scope>
    <source>
        <strain evidence="1">QD2021</strain>
    </source>
</reference>
<sequence length="33" mass="3830">MITTDNNILKNKISNEDSWAMGFNAKLKNPHRK</sequence>
<keyword evidence="2" id="KW-1185">Reference proteome</keyword>
<gene>
    <name evidence="1" type="ORF">BPO_1080</name>
</gene>
<dbReference type="AlphaFoldDB" id="A0AAU0EZB8"/>
<dbReference type="Proteomes" id="UP001432059">
    <property type="component" value="Chromosome"/>
</dbReference>
<accession>A0AAU0EZB8</accession>
<dbReference type="KEGG" id="bpor:BPO_1080"/>
<evidence type="ECO:0000313" key="2">
    <source>
        <dbReference type="Proteomes" id="UP001432059"/>
    </source>
</evidence>
<evidence type="ECO:0000313" key="1">
    <source>
        <dbReference type="EMBL" id="WOC51727.1"/>
    </source>
</evidence>
<protein>
    <submittedName>
        <fullName evidence="1">Uncharacterized protein</fullName>
    </submittedName>
</protein>
<dbReference type="EMBL" id="CP136426">
    <property type="protein sequence ID" value="WOC51727.1"/>
    <property type="molecule type" value="Genomic_DNA"/>
</dbReference>
<name>A0AAU0EZB8_9FLAO</name>
<proteinExistence type="predicted"/>
<organism evidence="1 2">
    <name type="scientific">Bergeyella porcorum</name>
    <dbReference type="NCBI Taxonomy" id="1735111"/>
    <lineage>
        <taxon>Bacteria</taxon>
        <taxon>Pseudomonadati</taxon>
        <taxon>Bacteroidota</taxon>
        <taxon>Flavobacteriia</taxon>
        <taxon>Flavobacteriales</taxon>
        <taxon>Weeksellaceae</taxon>
        <taxon>Bergeyella</taxon>
    </lineage>
</organism>